<accession>A0A7X1NN54</accession>
<dbReference type="InterPro" id="IPR014937">
    <property type="entry name" value="DUF1810"/>
</dbReference>
<proteinExistence type="predicted"/>
<dbReference type="RefSeq" id="WP_152812503.1">
    <property type="nucleotide sequence ID" value="NZ_VJXX01000001.1"/>
</dbReference>
<dbReference type="EMBL" id="VJXX01000001">
    <property type="protein sequence ID" value="MPY09922.1"/>
    <property type="molecule type" value="Genomic_DNA"/>
</dbReference>
<keyword evidence="2" id="KW-1185">Reference proteome</keyword>
<dbReference type="Pfam" id="PF08837">
    <property type="entry name" value="DUF1810"/>
    <property type="match status" value="1"/>
</dbReference>
<dbReference type="Proteomes" id="UP000326464">
    <property type="component" value="Unassembled WGS sequence"/>
</dbReference>
<dbReference type="OrthoDB" id="9801870at2"/>
<reference evidence="2" key="1">
    <citation type="submission" date="2019-07" db="EMBL/GenBank/DDBJ databases">
        <title>Arthrobacter KR32 sp. nov., isolated from mountain cheese made of cows milk.</title>
        <authorList>
            <person name="Flegler A."/>
        </authorList>
    </citation>
    <scope>NUCLEOTIDE SEQUENCE [LARGE SCALE GENOMIC DNA]</scope>
    <source>
        <strain evidence="2">KR32</strain>
    </source>
</reference>
<dbReference type="InterPro" id="IPR036287">
    <property type="entry name" value="Rv1873-like_sf"/>
</dbReference>
<gene>
    <name evidence="1" type="ORF">FNH21_04195</name>
</gene>
<dbReference type="Gene3D" id="1.25.40.380">
    <property type="entry name" value="Protein of unknown function DUF1810"/>
    <property type="match status" value="1"/>
</dbReference>
<name>A0A7X1NN54_9MICC</name>
<sequence length="144" mass="15753">MTADPYRLSRFVEAQDAHGTYDQALAELRQGHKTGHWMWFVFPQVAGLGSSPTSVRYAVSSLDEAVAYLAHPVLGPRLMECVHALLELDGNDPQAILGGIDARKLQSSMTLFDEAAPQEPWFRAVLDRFYSGEADGTTTSILAG</sequence>
<dbReference type="AlphaFoldDB" id="A0A7X1NN54"/>
<protein>
    <submittedName>
        <fullName evidence="1">DUF1810 domain-containing protein</fullName>
    </submittedName>
</protein>
<comment type="caution">
    <text evidence="1">The sequence shown here is derived from an EMBL/GenBank/DDBJ whole genome shotgun (WGS) entry which is preliminary data.</text>
</comment>
<dbReference type="PIRSF" id="PIRSF008546">
    <property type="entry name" value="UCP008546"/>
    <property type="match status" value="1"/>
</dbReference>
<dbReference type="SUPFAM" id="SSF140736">
    <property type="entry name" value="Rv1873-like"/>
    <property type="match status" value="1"/>
</dbReference>
<organism evidence="1 2">
    <name type="scientific">Arthrobacter bussei</name>
    <dbReference type="NCBI Taxonomy" id="2594179"/>
    <lineage>
        <taxon>Bacteria</taxon>
        <taxon>Bacillati</taxon>
        <taxon>Actinomycetota</taxon>
        <taxon>Actinomycetes</taxon>
        <taxon>Micrococcales</taxon>
        <taxon>Micrococcaceae</taxon>
        <taxon>Arthrobacter</taxon>
    </lineage>
</organism>
<evidence type="ECO:0000313" key="1">
    <source>
        <dbReference type="EMBL" id="MPY09922.1"/>
    </source>
</evidence>
<evidence type="ECO:0000313" key="2">
    <source>
        <dbReference type="Proteomes" id="UP000326464"/>
    </source>
</evidence>